<evidence type="ECO:0008006" key="13">
    <source>
        <dbReference type="Google" id="ProtNLM"/>
    </source>
</evidence>
<dbReference type="Proteomes" id="UP000541558">
    <property type="component" value="Unassembled WGS sequence"/>
</dbReference>
<dbReference type="InterPro" id="IPR021149">
    <property type="entry name" value="OligosaccharylTrfase_OST3/OST6"/>
</dbReference>
<evidence type="ECO:0000313" key="11">
    <source>
        <dbReference type="EMBL" id="KAF5315854.1"/>
    </source>
</evidence>
<evidence type="ECO:0000256" key="1">
    <source>
        <dbReference type="ARBA" id="ARBA00002791"/>
    </source>
</evidence>
<dbReference type="GO" id="GO:0018279">
    <property type="term" value="P:protein N-linked glycosylation via asparagine"/>
    <property type="evidence" value="ECO:0007669"/>
    <property type="project" value="TreeGrafter"/>
</dbReference>
<evidence type="ECO:0000256" key="3">
    <source>
        <dbReference type="ARBA" id="ARBA00009561"/>
    </source>
</evidence>
<comment type="function">
    <text evidence="1">Subunit of the oligosaccharyl transferase (OST) complex that catalyzes the initial transfer of a defined glycan (Glc(3)Man(9)GlcNAc(2) in eukaryotes) from the lipid carrier dolichol-pyrophosphate to an asparagine residue within an Asn-X-Ser/Thr consensus motif in nascent polypeptide chains, the first step in protein N-glycosylation. N-glycosylation occurs cotranslationally and the complex associates with the Sec61 complex at the channel-forming translocon complex that mediates protein translocation across the endoplasmic reticulum (ER). All subunits are required for a maximal enzyme activity.</text>
</comment>
<feature type="transmembrane region" description="Helical" evidence="9">
    <location>
        <begin position="283"/>
        <end position="303"/>
    </location>
</feature>
<evidence type="ECO:0000256" key="2">
    <source>
        <dbReference type="ARBA" id="ARBA00004477"/>
    </source>
</evidence>
<feature type="transmembrane region" description="Helical" evidence="9">
    <location>
        <begin position="202"/>
        <end position="221"/>
    </location>
</feature>
<evidence type="ECO:0000256" key="8">
    <source>
        <dbReference type="ARBA" id="ARBA00023136"/>
    </source>
</evidence>
<name>A0A8H5EXD5_9AGAR</name>
<organism evidence="11 12">
    <name type="scientific">Ephemerocybe angulata</name>
    <dbReference type="NCBI Taxonomy" id="980116"/>
    <lineage>
        <taxon>Eukaryota</taxon>
        <taxon>Fungi</taxon>
        <taxon>Dikarya</taxon>
        <taxon>Basidiomycota</taxon>
        <taxon>Agaricomycotina</taxon>
        <taxon>Agaricomycetes</taxon>
        <taxon>Agaricomycetidae</taxon>
        <taxon>Agaricales</taxon>
        <taxon>Agaricineae</taxon>
        <taxon>Psathyrellaceae</taxon>
        <taxon>Ephemerocybe</taxon>
    </lineage>
</organism>
<keyword evidence="6" id="KW-0256">Endoplasmic reticulum</keyword>
<evidence type="ECO:0000256" key="5">
    <source>
        <dbReference type="ARBA" id="ARBA00022729"/>
    </source>
</evidence>
<keyword evidence="4 9" id="KW-0812">Transmembrane</keyword>
<evidence type="ECO:0000256" key="4">
    <source>
        <dbReference type="ARBA" id="ARBA00022692"/>
    </source>
</evidence>
<dbReference type="SUPFAM" id="SSF52833">
    <property type="entry name" value="Thioredoxin-like"/>
    <property type="match status" value="1"/>
</dbReference>
<keyword evidence="8 9" id="KW-0472">Membrane</keyword>
<reference evidence="11 12" key="1">
    <citation type="journal article" date="2020" name="ISME J.">
        <title>Uncovering the hidden diversity of litter-decomposition mechanisms in mushroom-forming fungi.</title>
        <authorList>
            <person name="Floudas D."/>
            <person name="Bentzer J."/>
            <person name="Ahren D."/>
            <person name="Johansson T."/>
            <person name="Persson P."/>
            <person name="Tunlid A."/>
        </authorList>
    </citation>
    <scope>NUCLEOTIDE SEQUENCE [LARGE SCALE GENOMIC DNA]</scope>
    <source>
        <strain evidence="11 12">CBS 175.51</strain>
    </source>
</reference>
<dbReference type="AlphaFoldDB" id="A0A8H5EXD5"/>
<gene>
    <name evidence="11" type="ORF">D9611_004706</name>
</gene>
<comment type="similarity">
    <text evidence="3">Belongs to the OST3/OST6 family.</text>
</comment>
<dbReference type="PANTHER" id="PTHR12692:SF0">
    <property type="entry name" value="GH11935P"/>
    <property type="match status" value="1"/>
</dbReference>
<dbReference type="EMBL" id="JAACJK010000220">
    <property type="protein sequence ID" value="KAF5315854.1"/>
    <property type="molecule type" value="Genomic_DNA"/>
</dbReference>
<keyword evidence="5 10" id="KW-0732">Signal</keyword>
<sequence length="314" mass="35177">MKSLLYLPLLCLGLVYAQKDPLKQLSELAAAGNGVITLDGTTFDILTSPKRTWSASIQFTALAKNRQCMPCREFDPAFQRVAKAWSTTRKDQREQHFFATLDFDNGPAVFQKLGLASAPVVFAYPAAEGDRKPANGRTAPTKYDFQDGFDAAPLAEHLSRFTPIAIPYKEPIDWAKWVMTAGSIVGGALLLRLIAPIVFTRWTWAFASVMVCLIMTGGYMFTRIRNVPYAGRDGSWIAGGFTNQYGQEVHVVAFVYGLLALSFVMLTLIVPFQRSPAKQRMQIYLWTAVIMIIYSVLVSLFRVKNRGYPYRLFL</sequence>
<evidence type="ECO:0000256" key="9">
    <source>
        <dbReference type="SAM" id="Phobius"/>
    </source>
</evidence>
<evidence type="ECO:0000313" key="12">
    <source>
        <dbReference type="Proteomes" id="UP000541558"/>
    </source>
</evidence>
<keyword evidence="12" id="KW-1185">Reference proteome</keyword>
<evidence type="ECO:0000256" key="6">
    <source>
        <dbReference type="ARBA" id="ARBA00022824"/>
    </source>
</evidence>
<feature type="transmembrane region" description="Helical" evidence="9">
    <location>
        <begin position="251"/>
        <end position="271"/>
    </location>
</feature>
<accession>A0A8H5EXD5</accession>
<feature type="signal peptide" evidence="10">
    <location>
        <begin position="1"/>
        <end position="17"/>
    </location>
</feature>
<dbReference type="PANTHER" id="PTHR12692">
    <property type="entry name" value="DOLICHYL-DIPHOSPHOOLIGOSACCHARIDE--PROTEIN GLYCOSYLTRANSFERASE-RELATED"/>
    <property type="match status" value="1"/>
</dbReference>
<comment type="subcellular location">
    <subcellularLocation>
        <location evidence="2">Endoplasmic reticulum membrane</location>
        <topology evidence="2">Multi-pass membrane protein</topology>
    </subcellularLocation>
</comment>
<proteinExistence type="inferred from homology"/>
<comment type="caution">
    <text evidence="11">The sequence shown here is derived from an EMBL/GenBank/DDBJ whole genome shotgun (WGS) entry which is preliminary data.</text>
</comment>
<dbReference type="GO" id="GO:0008250">
    <property type="term" value="C:oligosaccharyltransferase complex"/>
    <property type="evidence" value="ECO:0007669"/>
    <property type="project" value="TreeGrafter"/>
</dbReference>
<keyword evidence="7 9" id="KW-1133">Transmembrane helix</keyword>
<evidence type="ECO:0000256" key="10">
    <source>
        <dbReference type="SAM" id="SignalP"/>
    </source>
</evidence>
<protein>
    <recommendedName>
        <fullName evidence="13">Dolichyl-diphosphooligosaccharide-protein glycotransferase</fullName>
    </recommendedName>
</protein>
<dbReference type="OrthoDB" id="67566at2759"/>
<feature type="chain" id="PRO_5034930471" description="Dolichyl-diphosphooligosaccharide-protein glycotransferase" evidence="10">
    <location>
        <begin position="18"/>
        <end position="314"/>
    </location>
</feature>
<evidence type="ECO:0000256" key="7">
    <source>
        <dbReference type="ARBA" id="ARBA00022989"/>
    </source>
</evidence>
<dbReference type="InterPro" id="IPR036249">
    <property type="entry name" value="Thioredoxin-like_sf"/>
</dbReference>
<dbReference type="Gene3D" id="3.40.30.10">
    <property type="entry name" value="Glutaredoxin"/>
    <property type="match status" value="1"/>
</dbReference>
<dbReference type="Pfam" id="PF04756">
    <property type="entry name" value="OST3_OST6"/>
    <property type="match status" value="1"/>
</dbReference>